<dbReference type="Proteomes" id="UP000004509">
    <property type="component" value="Unassembled WGS sequence"/>
</dbReference>
<name>C8PMF7_9SPIR</name>
<accession>C8PMF7</accession>
<feature type="domain" description="HAMP" evidence="6">
    <location>
        <begin position="209"/>
        <end position="263"/>
    </location>
</feature>
<keyword evidence="4" id="KW-0812">Transmembrane</keyword>
<dbReference type="Pfam" id="PF00672">
    <property type="entry name" value="HAMP"/>
    <property type="match status" value="1"/>
</dbReference>
<evidence type="ECO:0000259" key="5">
    <source>
        <dbReference type="PROSITE" id="PS50111"/>
    </source>
</evidence>
<keyword evidence="4" id="KW-0472">Membrane</keyword>
<evidence type="ECO:0000256" key="1">
    <source>
        <dbReference type="ARBA" id="ARBA00023224"/>
    </source>
</evidence>
<sequence length="601" mass="65602">MQRIRRTLSVKLIMVFFPAIMGFLTFGFFVLRYKNAQDASAEVRRTLHITAAGVQALCSGIPFDVLTADSGKEEPFLSLQQKLNKLQEQTGVYNIWLIRKTDEQLLVLTATHGADSFFTLDSPPSELLQAFQTNTITFTTSPYRNRFGTVQSLFMPLDNADSANRYAIAVDSDYSGRHEQLMRSVWLTVIPVFLFCMACLAVVVFLVTVFFVRPLMELRKNLDDIGRGTADLSIRLAVKGNDEISDTAHTFNNFIAHLNTMIADLKTNASQIGLVEKKLFDASQGTAASINQIRSNTAAISKSTELLKQDVGGTNALSENVSGIAQDLVEAIRHQTQASASSAEAADEMIKSFSIIAEEIGRLEAFSESLETKSESGILRMDETEKVVTDINTRIHAIDSFVKMIDNIAEQTNMLAMNAAIESAHAGEYGKGFAVVAQEIRQLADDAKKNAAAIAHSLKDIIDRTQAAALITEETKRSFTDIDSGVHQTGKAFISMREQIKTVSGAADAIQQAVLNLRNQQELVASSAQTLGGVSSELARTGGKIESLAAQVNTGITEILIGMDEISGAEHIVIQEAESLNEIIDSVQNQIDKFKTSAETE</sequence>
<dbReference type="Pfam" id="PF00015">
    <property type="entry name" value="MCPsignal"/>
    <property type="match status" value="1"/>
</dbReference>
<dbReference type="OrthoDB" id="332024at2"/>
<evidence type="ECO:0000256" key="3">
    <source>
        <dbReference type="PROSITE-ProRule" id="PRU00284"/>
    </source>
</evidence>
<dbReference type="EMBL" id="ACYH01000011">
    <property type="protein sequence ID" value="EEV21374.1"/>
    <property type="molecule type" value="Genomic_DNA"/>
</dbReference>
<dbReference type="SUPFAM" id="SSF58104">
    <property type="entry name" value="Methyl-accepting chemotaxis protein (MCP) signaling domain"/>
    <property type="match status" value="1"/>
</dbReference>
<reference evidence="7 8" key="1">
    <citation type="submission" date="2009-07" db="EMBL/GenBank/DDBJ databases">
        <authorList>
            <person name="Madupu R."/>
            <person name="Sebastian Y."/>
            <person name="Durkin A.S."/>
            <person name="Torralba M."/>
            <person name="Methe B."/>
            <person name="Sutton G.G."/>
            <person name="Strausberg R.L."/>
            <person name="Nelson K.E."/>
        </authorList>
    </citation>
    <scope>NUCLEOTIDE SEQUENCE [LARGE SCALE GENOMIC DNA]</scope>
    <source>
        <strain evidence="7 8">ATCC 35580</strain>
    </source>
</reference>
<organism evidence="7 8">
    <name type="scientific">Treponema vincentii ATCC 35580</name>
    <dbReference type="NCBI Taxonomy" id="596324"/>
    <lineage>
        <taxon>Bacteria</taxon>
        <taxon>Pseudomonadati</taxon>
        <taxon>Spirochaetota</taxon>
        <taxon>Spirochaetia</taxon>
        <taxon>Spirochaetales</taxon>
        <taxon>Treponemataceae</taxon>
        <taxon>Treponema</taxon>
    </lineage>
</organism>
<dbReference type="AlphaFoldDB" id="C8PMF7"/>
<dbReference type="PANTHER" id="PTHR32089">
    <property type="entry name" value="METHYL-ACCEPTING CHEMOTAXIS PROTEIN MCPB"/>
    <property type="match status" value="1"/>
</dbReference>
<proteinExistence type="inferred from homology"/>
<comment type="similarity">
    <text evidence="2">Belongs to the methyl-accepting chemotaxis (MCP) protein family.</text>
</comment>
<dbReference type="InterPro" id="IPR003660">
    <property type="entry name" value="HAMP_dom"/>
</dbReference>
<dbReference type="Gene3D" id="6.10.340.10">
    <property type="match status" value="1"/>
</dbReference>
<feature type="transmembrane region" description="Helical" evidence="4">
    <location>
        <begin position="12"/>
        <end position="31"/>
    </location>
</feature>
<keyword evidence="1 3" id="KW-0807">Transducer</keyword>
<protein>
    <submittedName>
        <fullName evidence="7">HAMP domain protein</fullName>
    </submittedName>
</protein>
<feature type="transmembrane region" description="Helical" evidence="4">
    <location>
        <begin position="185"/>
        <end position="212"/>
    </location>
</feature>
<evidence type="ECO:0000256" key="4">
    <source>
        <dbReference type="SAM" id="Phobius"/>
    </source>
</evidence>
<dbReference type="RefSeq" id="WP_006187703.1">
    <property type="nucleotide sequence ID" value="NZ_ACYH01000011.1"/>
</dbReference>
<dbReference type="Gene3D" id="1.10.287.950">
    <property type="entry name" value="Methyl-accepting chemotaxis protein"/>
    <property type="match status" value="1"/>
</dbReference>
<dbReference type="GO" id="GO:0016020">
    <property type="term" value="C:membrane"/>
    <property type="evidence" value="ECO:0007669"/>
    <property type="project" value="InterPro"/>
</dbReference>
<gene>
    <name evidence="7" type="ORF">TREVI0001_0571</name>
</gene>
<dbReference type="GO" id="GO:0007165">
    <property type="term" value="P:signal transduction"/>
    <property type="evidence" value="ECO:0007669"/>
    <property type="project" value="UniProtKB-KW"/>
</dbReference>
<comment type="caution">
    <text evidence="7">The sequence shown here is derived from an EMBL/GenBank/DDBJ whole genome shotgun (WGS) entry which is preliminary data.</text>
</comment>
<evidence type="ECO:0000256" key="2">
    <source>
        <dbReference type="ARBA" id="ARBA00029447"/>
    </source>
</evidence>
<dbReference type="PROSITE" id="PS50111">
    <property type="entry name" value="CHEMOTAXIS_TRANSDUC_2"/>
    <property type="match status" value="1"/>
</dbReference>
<dbReference type="SMART" id="SM00304">
    <property type="entry name" value="HAMP"/>
    <property type="match status" value="1"/>
</dbReference>
<feature type="domain" description="Methyl-accepting transducer" evidence="5">
    <location>
        <begin position="310"/>
        <end position="532"/>
    </location>
</feature>
<evidence type="ECO:0000259" key="6">
    <source>
        <dbReference type="PROSITE" id="PS50885"/>
    </source>
</evidence>
<dbReference type="CDD" id="cd06225">
    <property type="entry name" value="HAMP"/>
    <property type="match status" value="1"/>
</dbReference>
<dbReference type="PROSITE" id="PS50885">
    <property type="entry name" value="HAMP"/>
    <property type="match status" value="1"/>
</dbReference>
<dbReference type="eggNOG" id="COG0840">
    <property type="taxonomic scope" value="Bacteria"/>
</dbReference>
<evidence type="ECO:0000313" key="7">
    <source>
        <dbReference type="EMBL" id="EEV21374.1"/>
    </source>
</evidence>
<evidence type="ECO:0000313" key="8">
    <source>
        <dbReference type="Proteomes" id="UP000004509"/>
    </source>
</evidence>
<dbReference type="STRING" id="596324.TREVI0001_0571"/>
<dbReference type="PANTHER" id="PTHR32089:SF112">
    <property type="entry name" value="LYSOZYME-LIKE PROTEIN-RELATED"/>
    <property type="match status" value="1"/>
</dbReference>
<dbReference type="InterPro" id="IPR004089">
    <property type="entry name" value="MCPsignal_dom"/>
</dbReference>
<keyword evidence="4" id="KW-1133">Transmembrane helix</keyword>
<dbReference type="SMART" id="SM00283">
    <property type="entry name" value="MA"/>
    <property type="match status" value="1"/>
</dbReference>